<protein>
    <submittedName>
        <fullName evidence="2">Uncharacterized protein</fullName>
    </submittedName>
</protein>
<name>A0AA36N0W0_9DINO</name>
<dbReference type="EMBL" id="CAUJNA010001269">
    <property type="protein sequence ID" value="CAJ1385668.1"/>
    <property type="molecule type" value="Genomic_DNA"/>
</dbReference>
<dbReference type="AlphaFoldDB" id="A0AA36N0W0"/>
<comment type="caution">
    <text evidence="2">The sequence shown here is derived from an EMBL/GenBank/DDBJ whole genome shotgun (WGS) entry which is preliminary data.</text>
</comment>
<dbReference type="Proteomes" id="UP001178507">
    <property type="component" value="Unassembled WGS sequence"/>
</dbReference>
<feature type="compositionally biased region" description="Acidic residues" evidence="1">
    <location>
        <begin position="19"/>
        <end position="32"/>
    </location>
</feature>
<organism evidence="2 3">
    <name type="scientific">Effrenium voratum</name>
    <dbReference type="NCBI Taxonomy" id="2562239"/>
    <lineage>
        <taxon>Eukaryota</taxon>
        <taxon>Sar</taxon>
        <taxon>Alveolata</taxon>
        <taxon>Dinophyceae</taxon>
        <taxon>Suessiales</taxon>
        <taxon>Symbiodiniaceae</taxon>
        <taxon>Effrenium</taxon>
    </lineage>
</organism>
<reference evidence="2" key="1">
    <citation type="submission" date="2023-08" db="EMBL/GenBank/DDBJ databases">
        <authorList>
            <person name="Chen Y."/>
            <person name="Shah S."/>
            <person name="Dougan E. K."/>
            <person name="Thang M."/>
            <person name="Chan C."/>
        </authorList>
    </citation>
    <scope>NUCLEOTIDE SEQUENCE</scope>
</reference>
<proteinExistence type="predicted"/>
<keyword evidence="3" id="KW-1185">Reference proteome</keyword>
<sequence length="434" mass="48002">MPQGPKGKVLKSPVIHGEPEEELESHEEDVLGEDLKSESESVLGELGAGVLRPAWVAPPPLAPAGDLQGASFEDLILPGSALLPRVEPTQHAEPAEANLLTGAGFAVVVTPAQEEPGGVARTSWQGAATLRREMQQGAATLRRDMQQAFDIEEEAEEFAFPSLQLEVDDLQSCMSGSDAEPGLSVETFKEVVVEEDEVWGVDQLVDQALLLGDEDEMPAADDTLREVQKGVSTYRMIRNFRNRIWSETFGYNKQEMLFAPFLKLQDENVASSLADWHLNPMRLQRLRSESEDPQRLRKVLDHLQGLGASGEAEQDRLRGKRRLRWQGFLPVTGTFQKGGVDYFYVDMAKGPYCIFADKAMVMEVWRDSRMVHVGAAILCNDWKLDPVLPALYGAYGRLVAAGAVQSGDQVAFPGCRQFHKNFQEFTETCLKDGT</sequence>
<evidence type="ECO:0000313" key="3">
    <source>
        <dbReference type="Proteomes" id="UP001178507"/>
    </source>
</evidence>
<gene>
    <name evidence="2" type="ORF">EVOR1521_LOCUS12225</name>
</gene>
<feature type="region of interest" description="Disordered" evidence="1">
    <location>
        <begin position="1"/>
        <end position="39"/>
    </location>
</feature>
<accession>A0AA36N0W0</accession>
<evidence type="ECO:0000256" key="1">
    <source>
        <dbReference type="SAM" id="MobiDB-lite"/>
    </source>
</evidence>
<evidence type="ECO:0000313" key="2">
    <source>
        <dbReference type="EMBL" id="CAJ1385668.1"/>
    </source>
</evidence>